<feature type="region of interest" description="Disordered" evidence="1">
    <location>
        <begin position="66"/>
        <end position="89"/>
    </location>
</feature>
<gene>
    <name evidence="3" type="ORF">MSEO_19460</name>
</gene>
<name>A0A7I7NXP5_9MYCO</name>
<evidence type="ECO:0000313" key="3">
    <source>
        <dbReference type="EMBL" id="BBY01447.1"/>
    </source>
</evidence>
<feature type="signal peptide" evidence="2">
    <location>
        <begin position="1"/>
        <end position="31"/>
    </location>
</feature>
<proteinExistence type="predicted"/>
<reference evidence="3 4" key="1">
    <citation type="journal article" date="2019" name="Emerg. Microbes Infect.">
        <title>Comprehensive subspecies identification of 175 nontuberculous mycobacteria species based on 7547 genomic profiles.</title>
        <authorList>
            <person name="Matsumoto Y."/>
            <person name="Kinjo T."/>
            <person name="Motooka D."/>
            <person name="Nabeya D."/>
            <person name="Jung N."/>
            <person name="Uechi K."/>
            <person name="Horii T."/>
            <person name="Iida T."/>
            <person name="Fujita J."/>
            <person name="Nakamura S."/>
        </authorList>
    </citation>
    <scope>NUCLEOTIDE SEQUENCE [LARGE SCALE GENOMIC DNA]</scope>
    <source>
        <strain evidence="3 4">JCM 16018</strain>
    </source>
</reference>
<dbReference type="KEGG" id="mseo:MSEO_19460"/>
<evidence type="ECO:0000256" key="2">
    <source>
        <dbReference type="SAM" id="SignalP"/>
    </source>
</evidence>
<protein>
    <submittedName>
        <fullName evidence="3">Uncharacterized protein</fullName>
    </submittedName>
</protein>
<sequence length="187" mass="18802">MSHVSIASKPGLLGAATALGTAALLSGPALAGAWPPVPLAPACDQFQFIGDYSLRQANGFTVQFRSTGPSASGSASALDSSGKTAMTGTVSGGIDRTRIDFTIRWGSGPRGHYTGLINADGFARGTTVDEANPGPITNWGATVPWGCATPEPTGPRPGPSNGPILAPTDTPPAPSATPRPTGPTRQP</sequence>
<keyword evidence="2" id="KW-0732">Signal</keyword>
<evidence type="ECO:0000313" key="4">
    <source>
        <dbReference type="Proteomes" id="UP000466632"/>
    </source>
</evidence>
<dbReference type="Proteomes" id="UP000466632">
    <property type="component" value="Chromosome"/>
</dbReference>
<feature type="chain" id="PRO_5039170452" evidence="2">
    <location>
        <begin position="32"/>
        <end position="187"/>
    </location>
</feature>
<accession>A0A7I7NXP5</accession>
<keyword evidence="4" id="KW-1185">Reference proteome</keyword>
<feature type="compositionally biased region" description="Pro residues" evidence="1">
    <location>
        <begin position="169"/>
        <end position="187"/>
    </location>
</feature>
<dbReference type="AlphaFoldDB" id="A0A7I7NXP5"/>
<feature type="compositionally biased region" description="Low complexity" evidence="1">
    <location>
        <begin position="66"/>
        <end position="82"/>
    </location>
</feature>
<dbReference type="EMBL" id="AP022582">
    <property type="protein sequence ID" value="BBY01447.1"/>
    <property type="molecule type" value="Genomic_DNA"/>
</dbReference>
<organism evidence="3 4">
    <name type="scientific">Mycobacterium seoulense</name>
    <dbReference type="NCBI Taxonomy" id="386911"/>
    <lineage>
        <taxon>Bacteria</taxon>
        <taxon>Bacillati</taxon>
        <taxon>Actinomycetota</taxon>
        <taxon>Actinomycetes</taxon>
        <taxon>Mycobacteriales</taxon>
        <taxon>Mycobacteriaceae</taxon>
        <taxon>Mycobacterium</taxon>
    </lineage>
</organism>
<feature type="region of interest" description="Disordered" evidence="1">
    <location>
        <begin position="134"/>
        <end position="187"/>
    </location>
</feature>
<evidence type="ECO:0000256" key="1">
    <source>
        <dbReference type="SAM" id="MobiDB-lite"/>
    </source>
</evidence>